<gene>
    <name evidence="2" type="ORF">EYF80_016194</name>
</gene>
<name>A0A4Z2I6C0_9TELE</name>
<sequence length="71" mass="7711">MYKVEAQCSGVYPLWSLSGGVAGGSEQAMLSSSHSQEAWPRAAARWMAVRPRASPSNTEASCSNRHWMHSS</sequence>
<feature type="region of interest" description="Disordered" evidence="1">
    <location>
        <begin position="50"/>
        <end position="71"/>
    </location>
</feature>
<evidence type="ECO:0000313" key="2">
    <source>
        <dbReference type="EMBL" id="TNN73599.1"/>
    </source>
</evidence>
<organism evidence="2 3">
    <name type="scientific">Liparis tanakae</name>
    <name type="common">Tanaka's snailfish</name>
    <dbReference type="NCBI Taxonomy" id="230148"/>
    <lineage>
        <taxon>Eukaryota</taxon>
        <taxon>Metazoa</taxon>
        <taxon>Chordata</taxon>
        <taxon>Craniata</taxon>
        <taxon>Vertebrata</taxon>
        <taxon>Euteleostomi</taxon>
        <taxon>Actinopterygii</taxon>
        <taxon>Neopterygii</taxon>
        <taxon>Teleostei</taxon>
        <taxon>Neoteleostei</taxon>
        <taxon>Acanthomorphata</taxon>
        <taxon>Eupercaria</taxon>
        <taxon>Perciformes</taxon>
        <taxon>Cottioidei</taxon>
        <taxon>Cottales</taxon>
        <taxon>Liparidae</taxon>
        <taxon>Liparis</taxon>
    </lineage>
</organism>
<proteinExistence type="predicted"/>
<keyword evidence="3" id="KW-1185">Reference proteome</keyword>
<feature type="compositionally biased region" description="Polar residues" evidence="1">
    <location>
        <begin position="54"/>
        <end position="65"/>
    </location>
</feature>
<dbReference type="AlphaFoldDB" id="A0A4Z2I6C0"/>
<accession>A0A4Z2I6C0</accession>
<dbReference type="EMBL" id="SRLO01000123">
    <property type="protein sequence ID" value="TNN73599.1"/>
    <property type="molecule type" value="Genomic_DNA"/>
</dbReference>
<dbReference type="Proteomes" id="UP000314294">
    <property type="component" value="Unassembled WGS sequence"/>
</dbReference>
<comment type="caution">
    <text evidence="2">The sequence shown here is derived from an EMBL/GenBank/DDBJ whole genome shotgun (WGS) entry which is preliminary data.</text>
</comment>
<protein>
    <submittedName>
        <fullName evidence="2">Uncharacterized protein</fullName>
    </submittedName>
</protein>
<evidence type="ECO:0000313" key="3">
    <source>
        <dbReference type="Proteomes" id="UP000314294"/>
    </source>
</evidence>
<evidence type="ECO:0000256" key="1">
    <source>
        <dbReference type="SAM" id="MobiDB-lite"/>
    </source>
</evidence>
<reference evidence="2 3" key="1">
    <citation type="submission" date="2019-03" db="EMBL/GenBank/DDBJ databases">
        <title>First draft genome of Liparis tanakae, snailfish: a comprehensive survey of snailfish specific genes.</title>
        <authorList>
            <person name="Kim W."/>
            <person name="Song I."/>
            <person name="Jeong J.-H."/>
            <person name="Kim D."/>
            <person name="Kim S."/>
            <person name="Ryu S."/>
            <person name="Song J.Y."/>
            <person name="Lee S.K."/>
        </authorList>
    </citation>
    <scope>NUCLEOTIDE SEQUENCE [LARGE SCALE GENOMIC DNA]</scope>
    <source>
        <tissue evidence="2">Muscle</tissue>
    </source>
</reference>